<protein>
    <submittedName>
        <fullName evidence="2">Uncharacterized protein</fullName>
    </submittedName>
</protein>
<sequence>MVVVAISNSTSPNSHELNDKGWRINNGVTIANAAYNSLLTLMTAGKIWWITREARQLMGRDVSTKYKDIVVTIVESGVLYPTALIVSYIVPIITDPGHNGVVPFDPSLVSIIFTGLAPTLIIVRVAHRQSVESVQQMVSTVRFADGVSHEAHERSMPVRSTIALQQSQEPVNEKMSSNVVLGTKPTEAVDENMV</sequence>
<evidence type="ECO:0000313" key="2">
    <source>
        <dbReference type="EMBL" id="KAL0574919.1"/>
    </source>
</evidence>
<feature type="transmembrane region" description="Helical" evidence="1">
    <location>
        <begin position="106"/>
        <end position="127"/>
    </location>
</feature>
<keyword evidence="3" id="KW-1185">Reference proteome</keyword>
<feature type="transmembrane region" description="Helical" evidence="1">
    <location>
        <begin position="30"/>
        <end position="49"/>
    </location>
</feature>
<reference evidence="2 3" key="1">
    <citation type="submission" date="2024-02" db="EMBL/GenBank/DDBJ databases">
        <title>A draft genome for the cacao thread blight pathogen Marasmius crinis-equi.</title>
        <authorList>
            <person name="Cohen S.P."/>
            <person name="Baruah I.K."/>
            <person name="Amoako-Attah I."/>
            <person name="Bukari Y."/>
            <person name="Meinhardt L.W."/>
            <person name="Bailey B.A."/>
        </authorList>
    </citation>
    <scope>NUCLEOTIDE SEQUENCE [LARGE SCALE GENOMIC DNA]</scope>
    <source>
        <strain evidence="2 3">GH-76</strain>
    </source>
</reference>
<evidence type="ECO:0000313" key="3">
    <source>
        <dbReference type="Proteomes" id="UP001465976"/>
    </source>
</evidence>
<feature type="transmembrane region" description="Helical" evidence="1">
    <location>
        <begin position="69"/>
        <end position="94"/>
    </location>
</feature>
<keyword evidence="1" id="KW-1133">Transmembrane helix</keyword>
<proteinExistence type="predicted"/>
<gene>
    <name evidence="2" type="ORF">V5O48_007041</name>
</gene>
<name>A0ABR3FHZ5_9AGAR</name>
<comment type="caution">
    <text evidence="2">The sequence shown here is derived from an EMBL/GenBank/DDBJ whole genome shotgun (WGS) entry which is preliminary data.</text>
</comment>
<organism evidence="2 3">
    <name type="scientific">Marasmius crinis-equi</name>
    <dbReference type="NCBI Taxonomy" id="585013"/>
    <lineage>
        <taxon>Eukaryota</taxon>
        <taxon>Fungi</taxon>
        <taxon>Dikarya</taxon>
        <taxon>Basidiomycota</taxon>
        <taxon>Agaricomycotina</taxon>
        <taxon>Agaricomycetes</taxon>
        <taxon>Agaricomycetidae</taxon>
        <taxon>Agaricales</taxon>
        <taxon>Marasmiineae</taxon>
        <taxon>Marasmiaceae</taxon>
        <taxon>Marasmius</taxon>
    </lineage>
</organism>
<dbReference type="Proteomes" id="UP001465976">
    <property type="component" value="Unassembled WGS sequence"/>
</dbReference>
<keyword evidence="1" id="KW-0472">Membrane</keyword>
<keyword evidence="1" id="KW-0812">Transmembrane</keyword>
<evidence type="ECO:0000256" key="1">
    <source>
        <dbReference type="SAM" id="Phobius"/>
    </source>
</evidence>
<dbReference type="EMBL" id="JBAHYK010000351">
    <property type="protein sequence ID" value="KAL0574919.1"/>
    <property type="molecule type" value="Genomic_DNA"/>
</dbReference>
<accession>A0ABR3FHZ5</accession>